<dbReference type="InterPro" id="IPR000868">
    <property type="entry name" value="Isochorismatase-like_dom"/>
</dbReference>
<evidence type="ECO:0000256" key="5">
    <source>
        <dbReference type="ARBA" id="ARBA00037900"/>
    </source>
</evidence>
<dbReference type="InterPro" id="IPR036380">
    <property type="entry name" value="Isochorismatase-like_sf"/>
</dbReference>
<evidence type="ECO:0000256" key="1">
    <source>
        <dbReference type="ARBA" id="ARBA00006336"/>
    </source>
</evidence>
<protein>
    <recommendedName>
        <fullName evidence="6">nicotinamidase</fullName>
        <ecNumber evidence="6">3.5.1.19</ecNumber>
    </recommendedName>
    <alternativeName>
        <fullName evidence="7">Nicotinamide deamidase</fullName>
    </alternativeName>
</protein>
<name>A0ABR7MS14_9FIRM</name>
<keyword evidence="10" id="KW-1185">Reference proteome</keyword>
<organism evidence="9 10">
    <name type="scientific">Jutongia hominis</name>
    <dbReference type="NCBI Taxonomy" id="2763664"/>
    <lineage>
        <taxon>Bacteria</taxon>
        <taxon>Bacillati</taxon>
        <taxon>Bacillota</taxon>
        <taxon>Clostridia</taxon>
        <taxon>Lachnospirales</taxon>
        <taxon>Lachnospiraceae</taxon>
        <taxon>Jutongia</taxon>
    </lineage>
</organism>
<accession>A0ABR7MS14</accession>
<evidence type="ECO:0000256" key="4">
    <source>
        <dbReference type="ARBA" id="ARBA00022801"/>
    </source>
</evidence>
<evidence type="ECO:0000259" key="8">
    <source>
        <dbReference type="Pfam" id="PF00857"/>
    </source>
</evidence>
<reference evidence="9 10" key="1">
    <citation type="submission" date="2020-08" db="EMBL/GenBank/DDBJ databases">
        <title>Genome public.</title>
        <authorList>
            <person name="Liu C."/>
            <person name="Sun Q."/>
        </authorList>
    </citation>
    <scope>NUCLEOTIDE SEQUENCE [LARGE SCALE GENOMIC DNA]</scope>
    <source>
        <strain evidence="9 10">BX3</strain>
    </source>
</reference>
<dbReference type="Pfam" id="PF00857">
    <property type="entry name" value="Isochorismatase"/>
    <property type="match status" value="1"/>
</dbReference>
<comment type="similarity">
    <text evidence="1">Belongs to the isochorismatase family.</text>
</comment>
<keyword evidence="2" id="KW-0662">Pyridine nucleotide biosynthesis</keyword>
<gene>
    <name evidence="9" type="ORF">H8700_02565</name>
</gene>
<comment type="caution">
    <text evidence="9">The sequence shown here is derived from an EMBL/GenBank/DDBJ whole genome shotgun (WGS) entry which is preliminary data.</text>
</comment>
<evidence type="ECO:0000256" key="2">
    <source>
        <dbReference type="ARBA" id="ARBA00022642"/>
    </source>
</evidence>
<dbReference type="SUPFAM" id="SSF52499">
    <property type="entry name" value="Isochorismatase-like hydrolases"/>
    <property type="match status" value="1"/>
</dbReference>
<evidence type="ECO:0000256" key="6">
    <source>
        <dbReference type="ARBA" id="ARBA00039017"/>
    </source>
</evidence>
<dbReference type="InterPro" id="IPR052347">
    <property type="entry name" value="Isochorismatase_Nicotinamidase"/>
</dbReference>
<dbReference type="EC" id="3.5.1.19" evidence="6"/>
<keyword evidence="4 9" id="KW-0378">Hydrolase</keyword>
<dbReference type="Gene3D" id="3.40.50.850">
    <property type="entry name" value="Isochorismatase-like"/>
    <property type="match status" value="1"/>
</dbReference>
<dbReference type="GO" id="GO:0016787">
    <property type="term" value="F:hydrolase activity"/>
    <property type="evidence" value="ECO:0007669"/>
    <property type="project" value="UniProtKB-KW"/>
</dbReference>
<dbReference type="PANTHER" id="PTHR11080">
    <property type="entry name" value="PYRAZINAMIDASE/NICOTINAMIDASE"/>
    <property type="match status" value="1"/>
</dbReference>
<dbReference type="Proteomes" id="UP000637513">
    <property type="component" value="Unassembled WGS sequence"/>
</dbReference>
<keyword evidence="3" id="KW-0479">Metal-binding</keyword>
<evidence type="ECO:0000313" key="9">
    <source>
        <dbReference type="EMBL" id="MBC8556594.1"/>
    </source>
</evidence>
<evidence type="ECO:0000313" key="10">
    <source>
        <dbReference type="Proteomes" id="UP000637513"/>
    </source>
</evidence>
<evidence type="ECO:0000256" key="7">
    <source>
        <dbReference type="ARBA" id="ARBA00043224"/>
    </source>
</evidence>
<dbReference type="CDD" id="cd00431">
    <property type="entry name" value="cysteine_hydrolases"/>
    <property type="match status" value="1"/>
</dbReference>
<sequence>MNRALIIVDMQVDFVTGSLGTKEAERIVPAVVKKIETEKENGAQIIFTKDTHETNYLQTQEGRKLPVKHCIRQTEGWQIIPELKAYTSDAKIIEKPTFGSVELAKELVNADQITLIGLCTDICVISNALLLKAYYPEKMIQVDVSCCAGVTPQSHENAVSAMKMCQIDIIGEQNKKGEV</sequence>
<feature type="domain" description="Isochorismatase-like" evidence="8">
    <location>
        <begin position="4"/>
        <end position="166"/>
    </location>
</feature>
<proteinExistence type="inferred from homology"/>
<dbReference type="RefSeq" id="WP_249302843.1">
    <property type="nucleotide sequence ID" value="NZ_JACRSW010000009.1"/>
</dbReference>
<dbReference type="EMBL" id="JACRSW010000009">
    <property type="protein sequence ID" value="MBC8556594.1"/>
    <property type="molecule type" value="Genomic_DNA"/>
</dbReference>
<evidence type="ECO:0000256" key="3">
    <source>
        <dbReference type="ARBA" id="ARBA00022723"/>
    </source>
</evidence>
<comment type="pathway">
    <text evidence="5">Cofactor biosynthesis; nicotinate biosynthesis; nicotinate from nicotinamide: step 1/1.</text>
</comment>
<dbReference type="PANTHER" id="PTHR11080:SF2">
    <property type="entry name" value="LD05707P"/>
    <property type="match status" value="1"/>
</dbReference>